<dbReference type="STRING" id="869213.GCA_000517085_02127"/>
<accession>W7YR71</accession>
<dbReference type="SUPFAM" id="SSF53448">
    <property type="entry name" value="Nucleotide-diphospho-sugar transferases"/>
    <property type="match status" value="1"/>
</dbReference>
<evidence type="ECO:0000259" key="1">
    <source>
        <dbReference type="Pfam" id="PF00535"/>
    </source>
</evidence>
<dbReference type="PANTHER" id="PTHR22916">
    <property type="entry name" value="GLYCOSYLTRANSFERASE"/>
    <property type="match status" value="1"/>
</dbReference>
<evidence type="ECO:0000313" key="2">
    <source>
        <dbReference type="EMBL" id="GAF04944.1"/>
    </source>
</evidence>
<gene>
    <name evidence="2" type="ORF">JCM21142_93667</name>
</gene>
<dbReference type="AlphaFoldDB" id="W7YR71"/>
<dbReference type="GO" id="GO:0016758">
    <property type="term" value="F:hexosyltransferase activity"/>
    <property type="evidence" value="ECO:0007669"/>
    <property type="project" value="UniProtKB-ARBA"/>
</dbReference>
<proteinExistence type="predicted"/>
<dbReference type="RefSeq" id="WP_027471786.1">
    <property type="nucleotide sequence ID" value="NZ_BAMD01000061.1"/>
</dbReference>
<comment type="caution">
    <text evidence="2">The sequence shown here is derived from an EMBL/GenBank/DDBJ whole genome shotgun (WGS) entry which is preliminary data.</text>
</comment>
<dbReference type="Proteomes" id="UP000019402">
    <property type="component" value="Unassembled WGS sequence"/>
</dbReference>
<dbReference type="Pfam" id="PF00535">
    <property type="entry name" value="Glycos_transf_2"/>
    <property type="match status" value="1"/>
</dbReference>
<sequence>MTTKSNFITIIVCTYNRADILKECLEALFNQTASQNSYEVLVVDNNSHDHTKQLVESFQLTHTNLRYYLEEKQGLSHARNAGYLNTKAEWIGYMDDDGKAHTDYIEKTFEVINNHDFDCFGGRYHAWYRTPKPKWLSSDFGTSPILNNTVGILKEEHNSGGIIFFRTDALKAVNGFSTKVGMSGNTIAYGEETMVQNEMRKLGFIIGYSPFIRMDHLVAEHKFKVSWHLKATYAHGRDGYTIWNSQPISFTFFLKQLIKNFSRGFTRNLYKFIGSKSYCIQNLIYDTMQPNLLLLGKYISQYSQSKHKV</sequence>
<dbReference type="CDD" id="cd00761">
    <property type="entry name" value="Glyco_tranf_GTA_type"/>
    <property type="match status" value="1"/>
</dbReference>
<dbReference type="EMBL" id="BAMD01000061">
    <property type="protein sequence ID" value="GAF04944.1"/>
    <property type="molecule type" value="Genomic_DNA"/>
</dbReference>
<dbReference type="eggNOG" id="COG1216">
    <property type="taxonomic scope" value="Bacteria"/>
</dbReference>
<feature type="domain" description="Glycosyltransferase 2-like" evidence="1">
    <location>
        <begin position="9"/>
        <end position="169"/>
    </location>
</feature>
<reference evidence="2 3" key="1">
    <citation type="journal article" date="2014" name="Genome Announc.">
        <title>Draft Genome Sequence of Cytophaga fermentans JCM 21142T, a Facultative Anaerobe Isolated from Marine Mud.</title>
        <authorList>
            <person name="Starns D."/>
            <person name="Oshima K."/>
            <person name="Suda W."/>
            <person name="Iino T."/>
            <person name="Yuki M."/>
            <person name="Inoue J."/>
            <person name="Kitamura K."/>
            <person name="Iida T."/>
            <person name="Darby A."/>
            <person name="Hattori M."/>
            <person name="Ohkuma M."/>
        </authorList>
    </citation>
    <scope>NUCLEOTIDE SEQUENCE [LARGE SCALE GENOMIC DNA]</scope>
    <source>
        <strain evidence="2 3">JCM 21142</strain>
    </source>
</reference>
<evidence type="ECO:0000313" key="3">
    <source>
        <dbReference type="Proteomes" id="UP000019402"/>
    </source>
</evidence>
<dbReference type="InterPro" id="IPR029044">
    <property type="entry name" value="Nucleotide-diphossugar_trans"/>
</dbReference>
<protein>
    <submittedName>
        <fullName evidence="2">Chondroitin polymerase</fullName>
    </submittedName>
</protein>
<dbReference type="OrthoDB" id="597270at2"/>
<dbReference type="Gene3D" id="3.90.550.10">
    <property type="entry name" value="Spore Coat Polysaccharide Biosynthesis Protein SpsA, Chain A"/>
    <property type="match status" value="1"/>
</dbReference>
<organism evidence="2 3">
    <name type="scientific">Saccharicrinis fermentans DSM 9555 = JCM 21142</name>
    <dbReference type="NCBI Taxonomy" id="869213"/>
    <lineage>
        <taxon>Bacteria</taxon>
        <taxon>Pseudomonadati</taxon>
        <taxon>Bacteroidota</taxon>
        <taxon>Bacteroidia</taxon>
        <taxon>Marinilabiliales</taxon>
        <taxon>Marinilabiliaceae</taxon>
        <taxon>Saccharicrinis</taxon>
    </lineage>
</organism>
<name>W7YR71_9BACT</name>
<keyword evidence="3" id="KW-1185">Reference proteome</keyword>
<dbReference type="InterPro" id="IPR001173">
    <property type="entry name" value="Glyco_trans_2-like"/>
</dbReference>